<dbReference type="PROSITE" id="PS01124">
    <property type="entry name" value="HTH_ARAC_FAMILY_2"/>
    <property type="match status" value="1"/>
</dbReference>
<evidence type="ECO:0000256" key="2">
    <source>
        <dbReference type="ARBA" id="ARBA00023125"/>
    </source>
</evidence>
<keyword evidence="1" id="KW-0805">Transcription regulation</keyword>
<evidence type="ECO:0000256" key="3">
    <source>
        <dbReference type="ARBA" id="ARBA00023163"/>
    </source>
</evidence>
<dbReference type="InterPro" id="IPR018062">
    <property type="entry name" value="HTH_AraC-typ_CS"/>
</dbReference>
<evidence type="ECO:0000256" key="4">
    <source>
        <dbReference type="SAM" id="Phobius"/>
    </source>
</evidence>
<dbReference type="PROSITE" id="PS00041">
    <property type="entry name" value="HTH_ARAC_FAMILY_1"/>
    <property type="match status" value="1"/>
</dbReference>
<feature type="transmembrane region" description="Helical" evidence="4">
    <location>
        <begin position="291"/>
        <end position="310"/>
    </location>
</feature>
<dbReference type="SUPFAM" id="SSF46689">
    <property type="entry name" value="Homeodomain-like"/>
    <property type="match status" value="2"/>
</dbReference>
<dbReference type="Proteomes" id="UP000615455">
    <property type="component" value="Unassembled WGS sequence"/>
</dbReference>
<evidence type="ECO:0000256" key="1">
    <source>
        <dbReference type="ARBA" id="ARBA00023015"/>
    </source>
</evidence>
<dbReference type="Pfam" id="PF12833">
    <property type="entry name" value="HTH_18"/>
    <property type="match status" value="1"/>
</dbReference>
<dbReference type="InterPro" id="IPR018060">
    <property type="entry name" value="HTH_AraC"/>
</dbReference>
<evidence type="ECO:0000313" key="7">
    <source>
        <dbReference type="Proteomes" id="UP000615455"/>
    </source>
</evidence>
<keyword evidence="4" id="KW-1133">Transmembrane helix</keyword>
<proteinExistence type="predicted"/>
<accession>A0ABQ1EXM5</accession>
<evidence type="ECO:0000259" key="5">
    <source>
        <dbReference type="PROSITE" id="PS01124"/>
    </source>
</evidence>
<gene>
    <name evidence="6" type="primary">ytdP</name>
    <name evidence="6" type="ORF">GCM10008018_42860</name>
</gene>
<reference evidence="7" key="1">
    <citation type="journal article" date="2019" name="Int. J. Syst. Evol. Microbiol.">
        <title>The Global Catalogue of Microorganisms (GCM) 10K type strain sequencing project: providing services to taxonomists for standard genome sequencing and annotation.</title>
        <authorList>
            <consortium name="The Broad Institute Genomics Platform"/>
            <consortium name="The Broad Institute Genome Sequencing Center for Infectious Disease"/>
            <person name="Wu L."/>
            <person name="Ma J."/>
        </authorList>
    </citation>
    <scope>NUCLEOTIDE SEQUENCE [LARGE SCALE GENOMIC DNA]</scope>
    <source>
        <strain evidence="7">CGMCC 1.15043</strain>
    </source>
</reference>
<feature type="transmembrane region" description="Helical" evidence="4">
    <location>
        <begin position="21"/>
        <end position="41"/>
    </location>
</feature>
<comment type="caution">
    <text evidence="6">The sequence shown here is derived from an EMBL/GenBank/DDBJ whole genome shotgun (WGS) entry which is preliminary data.</text>
</comment>
<keyword evidence="4" id="KW-0812">Transmembrane</keyword>
<organism evidence="6 7">
    <name type="scientific">Paenibacillus marchantiophytorum</name>
    <dbReference type="NCBI Taxonomy" id="1619310"/>
    <lineage>
        <taxon>Bacteria</taxon>
        <taxon>Bacillati</taxon>
        <taxon>Bacillota</taxon>
        <taxon>Bacilli</taxon>
        <taxon>Bacillales</taxon>
        <taxon>Paenibacillaceae</taxon>
        <taxon>Paenibacillus</taxon>
    </lineage>
</organism>
<dbReference type="InterPro" id="IPR020449">
    <property type="entry name" value="Tscrpt_reg_AraC-type_HTH"/>
</dbReference>
<name>A0ABQ1EXM5_9BACL</name>
<dbReference type="InterPro" id="IPR009057">
    <property type="entry name" value="Homeodomain-like_sf"/>
</dbReference>
<feature type="domain" description="HTH araC/xylS-type" evidence="5">
    <location>
        <begin position="642"/>
        <end position="740"/>
    </location>
</feature>
<keyword evidence="3" id="KW-0804">Transcription</keyword>
<dbReference type="Gene3D" id="1.10.10.60">
    <property type="entry name" value="Homeodomain-like"/>
    <property type="match status" value="2"/>
</dbReference>
<dbReference type="SMART" id="SM00342">
    <property type="entry name" value="HTH_ARAC"/>
    <property type="match status" value="1"/>
</dbReference>
<keyword evidence="7" id="KW-1185">Reference proteome</keyword>
<dbReference type="PRINTS" id="PR00032">
    <property type="entry name" value="HTHARAC"/>
</dbReference>
<protein>
    <submittedName>
        <fullName evidence="6">HTH-type transcriptional regulator YtdP</fullName>
    </submittedName>
</protein>
<keyword evidence="4" id="KW-0472">Membrane</keyword>
<evidence type="ECO:0000313" key="6">
    <source>
        <dbReference type="EMBL" id="GFZ91956.1"/>
    </source>
</evidence>
<sequence length="741" mass="85529">MYVIGYTKKLFFNGSLFRKQLLSYFISVLIPTLMIVSVYSYTISEDLKSQIKQASDNSGQRVAKSVEDLIGQINYFSLQLSFLPDMNRMLKSPSEFTMYDYYQLKEQVRNQVNSNELFYSVYIYSALNEKFMTSREGLFDIASFYDKPVLEQIRLHSNETFWYQVRDDYITFYKAIPVTDARPLGTLIINIKKDMFINTLYNLNNNVDQRMFIMDSHAQIISPTSEDENNTINQLVVAKATIPSETMQKIHIDSQTYFVHSLTIKGNGWTIVNLIPYDLYKERLFSKMSSLLLIVLVVFLIGLAIAYVFAVKMYNPWKKIIEVLSGSGESKQTADEFLMVSGAISSMIDTIKQNEPVMKDHLISDILRNNVSDKGSISTRLEQVGIVFKEPNYAVIVAVFEAMSQEEAEDPQRKLIFYSMVSETLKTYMHVEGTILDRSKLGFIVNLPRSGMGEEWRQLIHKCYTDMNAIAQAQLNVSLQLIVSDVGTIDRLHAAYEQIRRMLNYKAVINRNDIVFIQDHKNELKFVYPLSLQKQLIHSVTTMNREKAIQCVNDLFEQYLYNAKYPLEKLQGMIVVFMSSIVNELLKDGHDIGSIYKHVDIYKLNECQNNDELYQFMITHISEIITFLEAIQDKQVTNLYVSKTIAYMEDLYTSNISITDIAQLMGVSSGHLSRTFKAETGKSMLEYLTEYRIEKSKDLLRRSTASLQEISQAVGYNDVQSFIRFFKKCEGLTPGEYRKKI</sequence>
<dbReference type="Gene3D" id="3.30.450.20">
    <property type="entry name" value="PAS domain"/>
    <property type="match status" value="1"/>
</dbReference>
<keyword evidence="2" id="KW-0238">DNA-binding</keyword>
<dbReference type="EMBL" id="BMHE01000024">
    <property type="protein sequence ID" value="GFZ91956.1"/>
    <property type="molecule type" value="Genomic_DNA"/>
</dbReference>
<dbReference type="PANTHER" id="PTHR43280:SF2">
    <property type="entry name" value="HTH-TYPE TRANSCRIPTIONAL REGULATOR EXSA"/>
    <property type="match status" value="1"/>
</dbReference>
<dbReference type="PANTHER" id="PTHR43280">
    <property type="entry name" value="ARAC-FAMILY TRANSCRIPTIONAL REGULATOR"/>
    <property type="match status" value="1"/>
</dbReference>